<feature type="compositionally biased region" description="Low complexity" evidence="1">
    <location>
        <begin position="242"/>
        <end position="258"/>
    </location>
</feature>
<dbReference type="AlphaFoldDB" id="A0A226E5P4"/>
<dbReference type="GO" id="GO:0098793">
    <property type="term" value="C:presynapse"/>
    <property type="evidence" value="ECO:0007669"/>
    <property type="project" value="GOC"/>
</dbReference>
<dbReference type="OrthoDB" id="67700at2759"/>
<evidence type="ECO:0000256" key="1">
    <source>
        <dbReference type="SAM" id="MobiDB-lite"/>
    </source>
</evidence>
<dbReference type="GO" id="GO:0005544">
    <property type="term" value="F:calcium-dependent phospholipid binding"/>
    <property type="evidence" value="ECO:0007669"/>
    <property type="project" value="TreeGrafter"/>
</dbReference>
<reference evidence="4 5" key="1">
    <citation type="submission" date="2015-12" db="EMBL/GenBank/DDBJ databases">
        <title>The genome of Folsomia candida.</title>
        <authorList>
            <person name="Faddeeva A."/>
            <person name="Derks M.F."/>
            <person name="Anvar Y."/>
            <person name="Smit S."/>
            <person name="Van Straalen N."/>
            <person name="Roelofs D."/>
        </authorList>
    </citation>
    <scope>NUCLEOTIDE SEQUENCE [LARGE SCALE GENOMIC DNA]</scope>
    <source>
        <strain evidence="4 5">VU population</strain>
        <tissue evidence="4">Whole body</tissue>
    </source>
</reference>
<keyword evidence="2" id="KW-1133">Transmembrane helix</keyword>
<dbReference type="GO" id="GO:0005509">
    <property type="term" value="F:calcium ion binding"/>
    <property type="evidence" value="ECO:0007669"/>
    <property type="project" value="TreeGrafter"/>
</dbReference>
<dbReference type="GO" id="GO:0048488">
    <property type="term" value="P:synaptic vesicle endocytosis"/>
    <property type="evidence" value="ECO:0007669"/>
    <property type="project" value="TreeGrafter"/>
</dbReference>
<accession>A0A226E5P4</accession>
<feature type="compositionally biased region" description="Low complexity" evidence="1">
    <location>
        <begin position="684"/>
        <end position="696"/>
    </location>
</feature>
<dbReference type="Proteomes" id="UP000198287">
    <property type="component" value="Unassembled WGS sequence"/>
</dbReference>
<feature type="compositionally biased region" description="Pro residues" evidence="1">
    <location>
        <begin position="108"/>
        <end position="121"/>
    </location>
</feature>
<feature type="compositionally biased region" description="Basic and acidic residues" evidence="1">
    <location>
        <begin position="358"/>
        <end position="375"/>
    </location>
</feature>
<feature type="compositionally biased region" description="Polar residues" evidence="1">
    <location>
        <begin position="707"/>
        <end position="719"/>
    </location>
</feature>
<feature type="domain" description="C2" evidence="3">
    <location>
        <begin position="1006"/>
        <end position="1140"/>
    </location>
</feature>
<dbReference type="GO" id="GO:0048791">
    <property type="term" value="P:calcium ion-regulated exocytosis of neurotransmitter"/>
    <property type="evidence" value="ECO:0007669"/>
    <property type="project" value="TreeGrafter"/>
</dbReference>
<dbReference type="GO" id="GO:0001786">
    <property type="term" value="F:phosphatidylserine binding"/>
    <property type="evidence" value="ECO:0007669"/>
    <property type="project" value="TreeGrafter"/>
</dbReference>
<dbReference type="Gene3D" id="2.60.40.150">
    <property type="entry name" value="C2 domain"/>
    <property type="match status" value="2"/>
</dbReference>
<feature type="compositionally biased region" description="Gly residues" evidence="1">
    <location>
        <begin position="162"/>
        <end position="171"/>
    </location>
</feature>
<dbReference type="SUPFAM" id="SSF49562">
    <property type="entry name" value="C2 domain (Calcium/lipid-binding domain, CaLB)"/>
    <property type="match status" value="2"/>
</dbReference>
<feature type="transmembrane region" description="Helical" evidence="2">
    <location>
        <begin position="7"/>
        <end position="29"/>
    </location>
</feature>
<organism evidence="4 5">
    <name type="scientific">Folsomia candida</name>
    <name type="common">Springtail</name>
    <dbReference type="NCBI Taxonomy" id="158441"/>
    <lineage>
        <taxon>Eukaryota</taxon>
        <taxon>Metazoa</taxon>
        <taxon>Ecdysozoa</taxon>
        <taxon>Arthropoda</taxon>
        <taxon>Hexapoda</taxon>
        <taxon>Collembola</taxon>
        <taxon>Entomobryomorpha</taxon>
        <taxon>Isotomoidea</taxon>
        <taxon>Isotomidae</taxon>
        <taxon>Proisotominae</taxon>
        <taxon>Folsomia</taxon>
    </lineage>
</organism>
<dbReference type="PANTHER" id="PTHR10024:SF252">
    <property type="entry name" value="SYNAPTOTAGMIN-12"/>
    <property type="match status" value="1"/>
</dbReference>
<keyword evidence="2" id="KW-0812">Transmembrane</keyword>
<feature type="compositionally biased region" description="Basic and acidic residues" evidence="1">
    <location>
        <begin position="697"/>
        <end position="706"/>
    </location>
</feature>
<feature type="compositionally biased region" description="Polar residues" evidence="1">
    <location>
        <begin position="800"/>
        <end position="811"/>
    </location>
</feature>
<comment type="caution">
    <text evidence="4">The sequence shown here is derived from an EMBL/GenBank/DDBJ whole genome shotgun (WGS) entry which is preliminary data.</text>
</comment>
<dbReference type="PROSITE" id="PS50004">
    <property type="entry name" value="C2"/>
    <property type="match status" value="2"/>
</dbReference>
<sequence>MGIIQSVVTLCGVFGIIGLLFVLFCYRFPGWTTNYLFGSTKEEKMVLTKPGTYNGCMIPSSDSSEFALSGRGSFRHFDKTDYDYTLLRQASSSSLTRAAGGSGSGSIPPQPLRPAPTPPFVGGPGQISFDDSVFTTAPNSPHSAITIPIYGNGSSASSTPHAGGGGGGGGSSQPSSSSSSFSNNNPFLPLIQASTQFLAQKLHSFQQQQPFQNSGGNNGTGSSSRMGNGGIQRQFGDNGRLHSTSHSVDSVESTVSSSFRTPPVPAPANTARKGLSMGEILFSSPPAHSLPLNDGAPPQQEEIEPASRRSSQLMKAATVSAGGGGIEEKIIDRVDNSFGRRKDSGHTFPVNVDSVESDNDRRRSVSRELNEEEQQKTTSSYQSHNNTTTTFSNTPGAGLELRRGSNSHAVPVTSSSTKISTSNNNTTTITSNSANVLEPTVANCKPEITSLHHSTGTSPTRIRDRQRKMELTLQHIQNNAEDRMNPSKKLHHNLDSHYPVSKPYIPKILDPNGSDRYRSPHHRSPVPPLREADELALLNEPSPPPPPPHGADTFSFLEESTKKKTMEQQQQPQPYHIKNFRAPVLNLCDEITCNKWILETMREEIRLENERMEDATKSLMMDEDFSTLGCGERRKGSNGVGEKTGESRQTSSSGTGLAGKSSYNYQSSKTTTKSHELDKLNNAETETSSSSSSSKVGEVESKDNTKISHANSTSGSSAQDLPGSHEGKTNFIPTEINPTGVVSDGSMEMHSRNPQGGGERGFSSSNGITCGGSNGGGGGGSAIPPATLVNRPILGERAHSYSSPGSGQQLPLMSGPPFRNTRSFSLRQQSSTDSVGSEDLMGSPDGSLPSLQRAMSCDSVSSDTSMTMSDFDPPHPTGYLCVGLEYDCETADLLVNVMEAKELVGPDPNSLAFDTYVRVYLLPDKTHNMQTRVYRKSLNPVYREKFMFGVETMELPLRTLVFYLFATDKFSNTLVGETEVKLGDLDIYQPITTWLQLTDTGQRGGESGEIMFSLAYLPTAERLTVVIVKARNLKFPHDRETGDPFVKVYLLQKGKKVSKKKSSTKRGEKNPIFNEAMIFSVPAHALQTIQLRITVADTREADGRANSMGHIIVGSSASGSALNHWNTMLASLRKPVAMWHPLRK</sequence>
<feature type="region of interest" description="Disordered" evidence="1">
    <location>
        <begin position="338"/>
        <end position="427"/>
    </location>
</feature>
<dbReference type="InterPro" id="IPR035892">
    <property type="entry name" value="C2_domain_sf"/>
</dbReference>
<feature type="compositionally biased region" description="Polar residues" evidence="1">
    <location>
        <begin position="647"/>
        <end position="671"/>
    </location>
</feature>
<dbReference type="GO" id="GO:0070382">
    <property type="term" value="C:exocytic vesicle"/>
    <property type="evidence" value="ECO:0007669"/>
    <property type="project" value="TreeGrafter"/>
</dbReference>
<dbReference type="SMART" id="SM00239">
    <property type="entry name" value="C2"/>
    <property type="match status" value="2"/>
</dbReference>
<feature type="region of interest" description="Disordered" evidence="1">
    <location>
        <begin position="797"/>
        <end position="852"/>
    </location>
</feature>
<protein>
    <submittedName>
        <fullName evidence="4">Synaptotagmin-12</fullName>
    </submittedName>
</protein>
<feature type="domain" description="C2" evidence="3">
    <location>
        <begin position="876"/>
        <end position="995"/>
    </location>
</feature>
<feature type="compositionally biased region" description="Polar residues" evidence="1">
    <location>
        <begin position="133"/>
        <end position="143"/>
    </location>
</feature>
<feature type="region of interest" description="Disordered" evidence="1">
    <location>
        <begin position="480"/>
        <end position="528"/>
    </location>
</feature>
<name>A0A226E5P4_FOLCA</name>
<evidence type="ECO:0000313" key="4">
    <source>
        <dbReference type="EMBL" id="OXA52992.1"/>
    </source>
</evidence>
<feature type="compositionally biased region" description="Low complexity" evidence="1">
    <location>
        <begin position="413"/>
        <end position="427"/>
    </location>
</feature>
<evidence type="ECO:0000256" key="2">
    <source>
        <dbReference type="SAM" id="Phobius"/>
    </source>
</evidence>
<feature type="compositionally biased region" description="Low complexity" evidence="1">
    <location>
        <begin position="385"/>
        <end position="394"/>
    </location>
</feature>
<feature type="region of interest" description="Disordered" evidence="1">
    <location>
        <begin position="618"/>
        <end position="739"/>
    </location>
</feature>
<dbReference type="STRING" id="158441.A0A226E5P4"/>
<keyword evidence="2" id="KW-0472">Membrane</keyword>
<proteinExistence type="predicted"/>
<dbReference type="EMBL" id="LNIX01000006">
    <property type="protein sequence ID" value="OXA52992.1"/>
    <property type="molecule type" value="Genomic_DNA"/>
</dbReference>
<dbReference type="InterPro" id="IPR000008">
    <property type="entry name" value="C2_dom"/>
</dbReference>
<dbReference type="GO" id="GO:0030276">
    <property type="term" value="F:clathrin binding"/>
    <property type="evidence" value="ECO:0007669"/>
    <property type="project" value="TreeGrafter"/>
</dbReference>
<feature type="region of interest" description="Disordered" evidence="1">
    <location>
        <begin position="209"/>
        <end position="322"/>
    </location>
</feature>
<dbReference type="GO" id="GO:0000149">
    <property type="term" value="F:SNARE binding"/>
    <property type="evidence" value="ECO:0007669"/>
    <property type="project" value="TreeGrafter"/>
</dbReference>
<dbReference type="PANTHER" id="PTHR10024">
    <property type="entry name" value="SYNAPTOTAGMIN"/>
    <property type="match status" value="1"/>
</dbReference>
<gene>
    <name evidence="4" type="ORF">Fcan01_12543</name>
</gene>
<feature type="compositionally biased region" description="Polar residues" evidence="1">
    <location>
        <begin position="820"/>
        <end position="835"/>
    </location>
</feature>
<evidence type="ECO:0000313" key="5">
    <source>
        <dbReference type="Proteomes" id="UP000198287"/>
    </source>
</evidence>
<feature type="compositionally biased region" description="Low complexity" evidence="1">
    <location>
        <begin position="172"/>
        <end position="182"/>
    </location>
</feature>
<dbReference type="GO" id="GO:0005886">
    <property type="term" value="C:plasma membrane"/>
    <property type="evidence" value="ECO:0007669"/>
    <property type="project" value="TreeGrafter"/>
</dbReference>
<dbReference type="Pfam" id="PF00168">
    <property type="entry name" value="C2"/>
    <property type="match status" value="2"/>
</dbReference>
<evidence type="ECO:0000259" key="3">
    <source>
        <dbReference type="PROSITE" id="PS50004"/>
    </source>
</evidence>
<keyword evidence="5" id="KW-1185">Reference proteome</keyword>
<feature type="region of interest" description="Disordered" evidence="1">
    <location>
        <begin position="95"/>
        <end position="184"/>
    </location>
</feature>
<dbReference type="FunFam" id="2.60.40.150:FF:000080">
    <property type="entry name" value="Putative synaptotagmin-12"/>
    <property type="match status" value="1"/>
</dbReference>